<gene>
    <name evidence="2" type="ORF">SAMN05661003_101120</name>
</gene>
<dbReference type="InterPro" id="IPR016772">
    <property type="entry name" value="UCP020408"/>
</dbReference>
<proteinExistence type="inferred from homology"/>
<dbReference type="AlphaFoldDB" id="A0A1G6X572"/>
<dbReference type="Proteomes" id="UP000243205">
    <property type="component" value="Unassembled WGS sequence"/>
</dbReference>
<comment type="similarity">
    <text evidence="1">Belongs to the UPF0751 family.</text>
</comment>
<evidence type="ECO:0000313" key="2">
    <source>
        <dbReference type="EMBL" id="SDD72475.1"/>
    </source>
</evidence>
<protein>
    <recommendedName>
        <fullName evidence="4">DUF2325 domain-containing protein</fullName>
    </recommendedName>
</protein>
<evidence type="ECO:0000313" key="3">
    <source>
        <dbReference type="Proteomes" id="UP000243205"/>
    </source>
</evidence>
<dbReference type="RefSeq" id="WP_092075275.1">
    <property type="nucleotide sequence ID" value="NZ_CALFZY010000019.1"/>
</dbReference>
<dbReference type="OrthoDB" id="5324142at2"/>
<evidence type="ECO:0008006" key="4">
    <source>
        <dbReference type="Google" id="ProtNLM"/>
    </source>
</evidence>
<sequence length="144" mass="15703">MTVLIVGADRIGAFVPRLKEMGAETIVHWDTRNVRASKNKIPEKTDLVIFCTDYLNHKAAYTLKKQVKERCLPAVYCRRNWSDMALGLEAVLAGGIAEAGAEPAGEAAGEDRPQRPCRCGTSPSGVCRCTTCTCADKAKRPARH</sequence>
<dbReference type="STRING" id="57664.SAMN05661003_101120"/>
<organism evidence="2 3">
    <name type="scientific">Desulfuromonas thiophila</name>
    <dbReference type="NCBI Taxonomy" id="57664"/>
    <lineage>
        <taxon>Bacteria</taxon>
        <taxon>Pseudomonadati</taxon>
        <taxon>Thermodesulfobacteriota</taxon>
        <taxon>Desulfuromonadia</taxon>
        <taxon>Desulfuromonadales</taxon>
        <taxon>Desulfuromonadaceae</taxon>
        <taxon>Desulfuromonas</taxon>
    </lineage>
</organism>
<reference evidence="3" key="1">
    <citation type="submission" date="2016-10" db="EMBL/GenBank/DDBJ databases">
        <authorList>
            <person name="Varghese N."/>
            <person name="Submissions S."/>
        </authorList>
    </citation>
    <scope>NUCLEOTIDE SEQUENCE [LARGE SCALE GENOMIC DNA]</scope>
    <source>
        <strain evidence="3">DSM 8987</strain>
    </source>
</reference>
<keyword evidence="3" id="KW-1185">Reference proteome</keyword>
<dbReference type="Pfam" id="PF10087">
    <property type="entry name" value="DUF2325"/>
    <property type="match status" value="1"/>
</dbReference>
<accession>A0A1G6X572</accession>
<dbReference type="EMBL" id="FNAQ01000001">
    <property type="protein sequence ID" value="SDD72475.1"/>
    <property type="molecule type" value="Genomic_DNA"/>
</dbReference>
<evidence type="ECO:0000256" key="1">
    <source>
        <dbReference type="ARBA" id="ARBA00007189"/>
    </source>
</evidence>
<name>A0A1G6X572_9BACT</name>